<evidence type="ECO:0000256" key="2">
    <source>
        <dbReference type="ARBA" id="ARBA00023015"/>
    </source>
</evidence>
<feature type="compositionally biased region" description="Pro residues" evidence="4">
    <location>
        <begin position="259"/>
        <end position="274"/>
    </location>
</feature>
<dbReference type="SMART" id="SM01043">
    <property type="entry name" value="BTAD"/>
    <property type="match status" value="1"/>
</dbReference>
<keyword evidence="5" id="KW-0472">Membrane</keyword>
<feature type="region of interest" description="Disordered" evidence="4">
    <location>
        <begin position="590"/>
        <end position="658"/>
    </location>
</feature>
<comment type="caution">
    <text evidence="7">The sequence shown here is derived from an EMBL/GenBank/DDBJ whole genome shotgun (WGS) entry which is preliminary data.</text>
</comment>
<evidence type="ECO:0000256" key="4">
    <source>
        <dbReference type="SAM" id="MobiDB-lite"/>
    </source>
</evidence>
<dbReference type="PANTHER" id="PTHR35807:SF1">
    <property type="entry name" value="TRANSCRIPTIONAL REGULATOR REDD"/>
    <property type="match status" value="1"/>
</dbReference>
<dbReference type="Gene3D" id="1.25.40.10">
    <property type="entry name" value="Tetratricopeptide repeat domain"/>
    <property type="match status" value="1"/>
</dbReference>
<reference evidence="7 8" key="1">
    <citation type="submission" date="2023-05" db="EMBL/GenBank/DDBJ databases">
        <title>Streptantibioticus silvisoli sp. nov., acidotolerant actinomycetes 1 from pine litter.</title>
        <authorList>
            <person name="Swiecimska M."/>
            <person name="Golinska P."/>
            <person name="Sangal V."/>
            <person name="Wachnowicz B."/>
            <person name="Goodfellow M."/>
        </authorList>
    </citation>
    <scope>NUCLEOTIDE SEQUENCE [LARGE SCALE GENOMIC DNA]</scope>
    <source>
        <strain evidence="7 8">SL54</strain>
    </source>
</reference>
<feature type="compositionally biased region" description="Low complexity" evidence="4">
    <location>
        <begin position="275"/>
        <end position="299"/>
    </location>
</feature>
<name>A0ABT6W1C6_9ACTN</name>
<dbReference type="Proteomes" id="UP001156398">
    <property type="component" value="Unassembled WGS sequence"/>
</dbReference>
<proteinExistence type="predicted"/>
<feature type="transmembrane region" description="Helical" evidence="5">
    <location>
        <begin position="65"/>
        <end position="87"/>
    </location>
</feature>
<keyword evidence="1" id="KW-0902">Two-component regulatory system</keyword>
<dbReference type="SUPFAM" id="SSF48452">
    <property type="entry name" value="TPR-like"/>
    <property type="match status" value="1"/>
</dbReference>
<feature type="region of interest" description="Disordered" evidence="4">
    <location>
        <begin position="232"/>
        <end position="303"/>
    </location>
</feature>
<keyword evidence="5" id="KW-0812">Transmembrane</keyword>
<feature type="transmembrane region" description="Helical" evidence="5">
    <location>
        <begin position="108"/>
        <end position="127"/>
    </location>
</feature>
<gene>
    <name evidence="7" type="ORF">POF43_015320</name>
</gene>
<evidence type="ECO:0000256" key="3">
    <source>
        <dbReference type="ARBA" id="ARBA00023163"/>
    </source>
</evidence>
<keyword evidence="5" id="KW-1133">Transmembrane helix</keyword>
<sequence>MPHHPAPRRRIDETAGALVRSLLALAVLALLLVGLPWGLVQFVGWPLPHAVPGWSDIETALLDPMSTLFLLHLLACLLWPAWALFAWHVARSVTDLVHGGPWVRRPNVGPVHALAAALVTAAVVSLLSRPGAASPATAGQPAVGAVAMPPAVTATMALPETPAHHHAAPGTVEVRAPEGGVYDSMWRIAQRSLGHGDRWPQIYRLNHGVTQADGRSLTNPNLIRPGWIFRLPGQQQDVTPPHRPEHRPTHVTLPTQRSSPPPTFPASTPSPAPSAPAATHTARPEPRSTAAPEEPSAPAHRPGIALPSGGYVGIGLAALVTAALVTVRLRRRRAYRPGSRDRDGLTIAPVVRALRIAHDATLNTASAEPEPPAGNAYPPPVAAPMPVPPVPAPVAPSGPVVGERDGRALAWNLATAHGLGLVGPGSLDAARALLTAQLAERMDPSRTQVDVVLPEPDARLLLGDDFTSRPAWLWVPGTLNDALDVLEQELLDRAARQAAASPQTSRQVILLATPIEWADRRLQALLENGAAFGLTAILLGQWRAGTTAHVRPDGTVSVVRPNSELAGARLFTLPEADTRELLELLAAASSTPAGRKAEEPPVFAEPADPAPREPDGRQPSTQQRPAPKALLRRPKTTMTVRTTADPRRPASPTAPPEDLHRLLGALKAPEAPPTASTTVATAPARAMTLHVLGRVQLLHHLDGAETEVDVTSALAPKHREILAYLALNRTGARREALTASIWPDAPRDRPFNSFHATLSQMRKAIRVATENAVTDLTRQDDGTYALDPEQLAVDLWDIEDALRTGRPEQNDAVLQRVLDAYRGDLAPELPVEWLDVPREALRREVLDAVTNRARALRQGSPGRALVLFEHARTLDRYNEAVYCEIAEVQDELGQIDAIARTYGLLVSALAELDDEPAPETVALIEGLGKRSRNWRVTEPKESA</sequence>
<dbReference type="InterPro" id="IPR036779">
    <property type="entry name" value="LysM_dom_sf"/>
</dbReference>
<feature type="domain" description="Bacterial transcriptional activator" evidence="6">
    <location>
        <begin position="793"/>
        <end position="928"/>
    </location>
</feature>
<evidence type="ECO:0000259" key="6">
    <source>
        <dbReference type="SMART" id="SM01043"/>
    </source>
</evidence>
<evidence type="ECO:0000313" key="7">
    <source>
        <dbReference type="EMBL" id="MDI5964069.1"/>
    </source>
</evidence>
<evidence type="ECO:0000313" key="8">
    <source>
        <dbReference type="Proteomes" id="UP001156398"/>
    </source>
</evidence>
<keyword evidence="8" id="KW-1185">Reference proteome</keyword>
<dbReference type="RefSeq" id="WP_271321900.1">
    <property type="nucleotide sequence ID" value="NZ_JAAGKO020000020.1"/>
</dbReference>
<dbReference type="InterPro" id="IPR051677">
    <property type="entry name" value="AfsR-DnrI-RedD_regulator"/>
</dbReference>
<dbReference type="InterPro" id="IPR011990">
    <property type="entry name" value="TPR-like_helical_dom_sf"/>
</dbReference>
<accession>A0ABT6W1C6</accession>
<evidence type="ECO:0000256" key="5">
    <source>
        <dbReference type="SAM" id="Phobius"/>
    </source>
</evidence>
<dbReference type="InterPro" id="IPR036388">
    <property type="entry name" value="WH-like_DNA-bd_sf"/>
</dbReference>
<keyword evidence="3" id="KW-0804">Transcription</keyword>
<dbReference type="InterPro" id="IPR005158">
    <property type="entry name" value="BTAD"/>
</dbReference>
<dbReference type="PANTHER" id="PTHR35807">
    <property type="entry name" value="TRANSCRIPTIONAL REGULATOR REDD-RELATED"/>
    <property type="match status" value="1"/>
</dbReference>
<protein>
    <recommendedName>
        <fullName evidence="6">Bacterial transcriptional activator domain-containing protein</fullName>
    </recommendedName>
</protein>
<keyword evidence="2" id="KW-0805">Transcription regulation</keyword>
<organism evidence="7 8">
    <name type="scientific">Streptantibioticus silvisoli</name>
    <dbReference type="NCBI Taxonomy" id="2705255"/>
    <lineage>
        <taxon>Bacteria</taxon>
        <taxon>Bacillati</taxon>
        <taxon>Actinomycetota</taxon>
        <taxon>Actinomycetes</taxon>
        <taxon>Kitasatosporales</taxon>
        <taxon>Streptomycetaceae</taxon>
        <taxon>Streptantibioticus</taxon>
    </lineage>
</organism>
<dbReference type="Gene3D" id="3.10.350.10">
    <property type="entry name" value="LysM domain"/>
    <property type="match status" value="1"/>
</dbReference>
<evidence type="ECO:0000256" key="1">
    <source>
        <dbReference type="ARBA" id="ARBA00023012"/>
    </source>
</evidence>
<dbReference type="EMBL" id="JAAGKO020000020">
    <property type="protein sequence ID" value="MDI5964069.1"/>
    <property type="molecule type" value="Genomic_DNA"/>
</dbReference>
<feature type="transmembrane region" description="Helical" evidence="5">
    <location>
        <begin position="21"/>
        <end position="45"/>
    </location>
</feature>
<dbReference type="Gene3D" id="1.10.10.10">
    <property type="entry name" value="Winged helix-like DNA-binding domain superfamily/Winged helix DNA-binding domain"/>
    <property type="match status" value="1"/>
</dbReference>